<protein>
    <submittedName>
        <fullName evidence="2">Uncharacterized protein</fullName>
    </submittedName>
</protein>
<evidence type="ECO:0000313" key="2">
    <source>
        <dbReference type="EMBL" id="GAJ93156.1"/>
    </source>
</evidence>
<reference evidence="2 3" key="1">
    <citation type="submission" date="2014-05" db="EMBL/GenBank/DDBJ databases">
        <title>Whole genome shotgun sequence of Rhizobium rhizogenes NBRC 13257.</title>
        <authorList>
            <person name="Katano-Makiyama Y."/>
            <person name="Hosoyama A."/>
            <person name="Hashimoto M."/>
            <person name="Hosoyama Y."/>
            <person name="Noguchi M."/>
            <person name="Tsuchikane K."/>
            <person name="Kimura A."/>
            <person name="Ohji S."/>
            <person name="Ichikawa N."/>
            <person name="Yamazoe A."/>
            <person name="Fujita N."/>
        </authorList>
    </citation>
    <scope>NUCLEOTIDE SEQUENCE [LARGE SCALE GENOMIC DNA]</scope>
    <source>
        <strain evidence="2 3">NBRC 13257</strain>
    </source>
</reference>
<gene>
    <name evidence="2" type="ORF">RRH01S_05_02300</name>
</gene>
<accession>A0AA87Q636</accession>
<proteinExistence type="predicted"/>
<keyword evidence="1" id="KW-0732">Signal</keyword>
<feature type="chain" id="PRO_5041673391" evidence="1">
    <location>
        <begin position="24"/>
        <end position="172"/>
    </location>
</feature>
<feature type="signal peptide" evidence="1">
    <location>
        <begin position="1"/>
        <end position="23"/>
    </location>
</feature>
<evidence type="ECO:0000256" key="1">
    <source>
        <dbReference type="SAM" id="SignalP"/>
    </source>
</evidence>
<dbReference type="EMBL" id="BAYX01000005">
    <property type="protein sequence ID" value="GAJ93156.1"/>
    <property type="molecule type" value="Genomic_DNA"/>
</dbReference>
<dbReference type="Proteomes" id="UP000026941">
    <property type="component" value="Unassembled WGS sequence"/>
</dbReference>
<organism evidence="2 3">
    <name type="scientific">Rhizobium rhizogenes NBRC 13257</name>
    <dbReference type="NCBI Taxonomy" id="1220581"/>
    <lineage>
        <taxon>Bacteria</taxon>
        <taxon>Pseudomonadati</taxon>
        <taxon>Pseudomonadota</taxon>
        <taxon>Alphaproteobacteria</taxon>
        <taxon>Hyphomicrobiales</taxon>
        <taxon>Rhizobiaceae</taxon>
        <taxon>Rhizobium/Agrobacterium group</taxon>
        <taxon>Rhizobium</taxon>
    </lineage>
</organism>
<dbReference type="AlphaFoldDB" id="A0AA87Q636"/>
<name>A0AA87Q636_RHIRH</name>
<evidence type="ECO:0000313" key="3">
    <source>
        <dbReference type="Proteomes" id="UP000026941"/>
    </source>
</evidence>
<sequence length="172" mass="17986">MPSKTGKIAMDTTLLAPSLAALAKSQTSSVQKVTLTPKNGGNVNNYTNMLVDPVGLTPAIFNAGVPSGAFCISVPPYTPPVPSYTVGNSIINEDGSVILSSFISAPPNVNVQIGVLQIYYITAAQYSVGSAMTYDTYSKVIATAAKCDFTTGYTTCNVTYNADGTFKVTQAY</sequence>
<comment type="caution">
    <text evidence="2">The sequence shown here is derived from an EMBL/GenBank/DDBJ whole genome shotgun (WGS) entry which is preliminary data.</text>
</comment>